<sequence>MHVPIHKPLPKRRRLLAPANSQPLSVNPTVRPLTVLSSMVQSRAVDAGIPSRPPVCSSCHRTCPKAGMVVQCARCRAPTCTICTRTCTARPVADDSSPPTPALTLSPSPPSTPLPTPSPSPRRRALVLSAIPNTTRRRKREADADEGDTATAKWGCARDAECEPGCARTVCRACCVESAQSGNVTCLDCWYAAGARPERCGAGVSFAAEWSGGGAYQPPPAFVL</sequence>
<reference evidence="2 3" key="1">
    <citation type="journal article" date="2018" name="Sci. Rep.">
        <title>Genome sequence of the cauliflower mushroom Sparassis crispa (Hanabiratake) and its association with beneficial usage.</title>
        <authorList>
            <person name="Kiyama R."/>
            <person name="Furutani Y."/>
            <person name="Kawaguchi K."/>
            <person name="Nakanishi T."/>
        </authorList>
    </citation>
    <scope>NUCLEOTIDE SEQUENCE [LARGE SCALE GENOMIC DNA]</scope>
</reference>
<dbReference type="STRING" id="139825.A0A401GUH4"/>
<organism evidence="2 3">
    <name type="scientific">Sparassis crispa</name>
    <dbReference type="NCBI Taxonomy" id="139825"/>
    <lineage>
        <taxon>Eukaryota</taxon>
        <taxon>Fungi</taxon>
        <taxon>Dikarya</taxon>
        <taxon>Basidiomycota</taxon>
        <taxon>Agaricomycotina</taxon>
        <taxon>Agaricomycetes</taxon>
        <taxon>Polyporales</taxon>
        <taxon>Sparassidaceae</taxon>
        <taxon>Sparassis</taxon>
    </lineage>
</organism>
<dbReference type="InParanoid" id="A0A401GUH4"/>
<feature type="compositionally biased region" description="Pro residues" evidence="1">
    <location>
        <begin position="107"/>
        <end position="120"/>
    </location>
</feature>
<name>A0A401GUH4_9APHY</name>
<feature type="region of interest" description="Disordered" evidence="1">
    <location>
        <begin position="90"/>
        <end position="122"/>
    </location>
</feature>
<gene>
    <name evidence="2" type="ORF">SCP_0804090</name>
</gene>
<proteinExistence type="predicted"/>
<dbReference type="EMBL" id="BFAD01000008">
    <property type="protein sequence ID" value="GBE85885.1"/>
    <property type="molecule type" value="Genomic_DNA"/>
</dbReference>
<feature type="region of interest" description="Disordered" evidence="1">
    <location>
        <begin position="131"/>
        <end position="150"/>
    </location>
</feature>
<evidence type="ECO:0008006" key="4">
    <source>
        <dbReference type="Google" id="ProtNLM"/>
    </source>
</evidence>
<accession>A0A401GUH4</accession>
<dbReference type="AlphaFoldDB" id="A0A401GUH4"/>
<comment type="caution">
    <text evidence="2">The sequence shown here is derived from an EMBL/GenBank/DDBJ whole genome shotgun (WGS) entry which is preliminary data.</text>
</comment>
<dbReference type="Proteomes" id="UP000287166">
    <property type="component" value="Unassembled WGS sequence"/>
</dbReference>
<dbReference type="RefSeq" id="XP_027616798.1">
    <property type="nucleotide sequence ID" value="XM_027760997.1"/>
</dbReference>
<evidence type="ECO:0000313" key="2">
    <source>
        <dbReference type="EMBL" id="GBE85885.1"/>
    </source>
</evidence>
<evidence type="ECO:0000256" key="1">
    <source>
        <dbReference type="SAM" id="MobiDB-lite"/>
    </source>
</evidence>
<keyword evidence="3" id="KW-1185">Reference proteome</keyword>
<protein>
    <recommendedName>
        <fullName evidence="4">B box-type domain-containing protein</fullName>
    </recommendedName>
</protein>
<evidence type="ECO:0000313" key="3">
    <source>
        <dbReference type="Proteomes" id="UP000287166"/>
    </source>
</evidence>
<dbReference type="GeneID" id="38782802"/>
<dbReference type="OrthoDB" id="3240925at2759"/>